<comment type="function">
    <text evidence="5">Responsible for synthesis of pseudouridine from uracil-55 in the psi GC loop of transfer RNAs.</text>
</comment>
<evidence type="ECO:0000256" key="3">
    <source>
        <dbReference type="ARBA" id="ARBA00022694"/>
    </source>
</evidence>
<dbReference type="PANTHER" id="PTHR13767">
    <property type="entry name" value="TRNA-PSEUDOURIDINE SYNTHASE"/>
    <property type="match status" value="1"/>
</dbReference>
<proteinExistence type="inferred from homology"/>
<dbReference type="EC" id="5.4.99.25" evidence="5"/>
<sequence length="298" mass="32000">MGRKRRGIPVHGWMNIDKPAGMSSAAVVGAVKRITNAQKVGHAGTLDPFATGVLPIALGEATKTVSYMMADTKGYRFTARWGQATNTDDIEGEITETSDHRPTEADILAALPGFIGQITQIPPAYSAIKINGERAYKLARKGDDVDIPAREVMIYDLTLSQLPDADHAVLDVTCGKGTYIRALARDLAKALGTCAHLVQLRRTRVGPFLEENAISLDKLEKLWQCPASFEDLLPITTPLDDIPAVAVAETQAIRVRHGNDVAVPNCADGIVCVTDGQTPLAIGTVEAGVFFPSRVFNL</sequence>
<dbReference type="Gene3D" id="3.30.2350.10">
    <property type="entry name" value="Pseudouridine synthase"/>
    <property type="match status" value="1"/>
</dbReference>
<gene>
    <name evidence="5 8" type="primary">truB</name>
    <name evidence="8" type="ORF">GCM10007924_04150</name>
</gene>
<dbReference type="SUPFAM" id="SSF55120">
    <property type="entry name" value="Pseudouridine synthase"/>
    <property type="match status" value="1"/>
</dbReference>
<accession>A0ABQ5TZ87</accession>
<reference evidence="8" key="2">
    <citation type="submission" date="2023-01" db="EMBL/GenBank/DDBJ databases">
        <title>Draft genome sequence of Sneathiella chinensis strain NBRC 103408.</title>
        <authorList>
            <person name="Sun Q."/>
            <person name="Mori K."/>
        </authorList>
    </citation>
    <scope>NUCLEOTIDE SEQUENCE</scope>
    <source>
        <strain evidence="8">NBRC 103408</strain>
    </source>
</reference>
<dbReference type="Pfam" id="PF01509">
    <property type="entry name" value="TruB_N"/>
    <property type="match status" value="1"/>
</dbReference>
<keyword evidence="9" id="KW-1185">Reference proteome</keyword>
<dbReference type="HAMAP" id="MF_01080">
    <property type="entry name" value="TruB_bact"/>
    <property type="match status" value="1"/>
</dbReference>
<dbReference type="NCBIfam" id="TIGR00431">
    <property type="entry name" value="TruB"/>
    <property type="match status" value="1"/>
</dbReference>
<evidence type="ECO:0000256" key="2">
    <source>
        <dbReference type="ARBA" id="ARBA00005642"/>
    </source>
</evidence>
<protein>
    <recommendedName>
        <fullName evidence="5">tRNA pseudouridine synthase B</fullName>
        <ecNumber evidence="5">5.4.99.25</ecNumber>
    </recommendedName>
    <alternativeName>
        <fullName evidence="5">tRNA pseudouridine(55) synthase</fullName>
        <shortName evidence="5">Psi55 synthase</shortName>
    </alternativeName>
    <alternativeName>
        <fullName evidence="5">tRNA pseudouridylate synthase</fullName>
    </alternativeName>
    <alternativeName>
        <fullName evidence="5">tRNA-uridine isomerase</fullName>
    </alternativeName>
</protein>
<evidence type="ECO:0000313" key="9">
    <source>
        <dbReference type="Proteomes" id="UP001161409"/>
    </source>
</evidence>
<comment type="similarity">
    <text evidence="2 5">Belongs to the pseudouridine synthase TruB family. Type 1 subfamily.</text>
</comment>
<keyword evidence="4 5" id="KW-0413">Isomerase</keyword>
<dbReference type="InterPro" id="IPR014780">
    <property type="entry name" value="tRNA_psdUridine_synth_TruB"/>
</dbReference>
<comment type="catalytic activity">
    <reaction evidence="1 5">
        <text>uridine(55) in tRNA = pseudouridine(55) in tRNA</text>
        <dbReference type="Rhea" id="RHEA:42532"/>
        <dbReference type="Rhea" id="RHEA-COMP:10101"/>
        <dbReference type="Rhea" id="RHEA-COMP:10102"/>
        <dbReference type="ChEBI" id="CHEBI:65314"/>
        <dbReference type="ChEBI" id="CHEBI:65315"/>
        <dbReference type="EC" id="5.4.99.25"/>
    </reaction>
</comment>
<comment type="caution">
    <text evidence="8">The sequence shown here is derived from an EMBL/GenBank/DDBJ whole genome shotgun (WGS) entry which is preliminary data.</text>
</comment>
<dbReference type="InterPro" id="IPR032819">
    <property type="entry name" value="TruB_C"/>
</dbReference>
<organism evidence="8 9">
    <name type="scientific">Sneathiella chinensis</name>
    <dbReference type="NCBI Taxonomy" id="349750"/>
    <lineage>
        <taxon>Bacteria</taxon>
        <taxon>Pseudomonadati</taxon>
        <taxon>Pseudomonadota</taxon>
        <taxon>Alphaproteobacteria</taxon>
        <taxon>Sneathiellales</taxon>
        <taxon>Sneathiellaceae</taxon>
        <taxon>Sneathiella</taxon>
    </lineage>
</organism>
<dbReference type="RefSeq" id="WP_169559213.1">
    <property type="nucleotide sequence ID" value="NZ_BSNF01000001.1"/>
</dbReference>
<reference evidence="8" key="1">
    <citation type="journal article" date="2014" name="Int. J. Syst. Evol. Microbiol.">
        <title>Complete genome of a new Firmicutes species belonging to the dominant human colonic microbiota ('Ruminococcus bicirculans') reveals two chromosomes and a selective capacity to utilize plant glucans.</title>
        <authorList>
            <consortium name="NISC Comparative Sequencing Program"/>
            <person name="Wegmann U."/>
            <person name="Louis P."/>
            <person name="Goesmann A."/>
            <person name="Henrissat B."/>
            <person name="Duncan S.H."/>
            <person name="Flint H.J."/>
        </authorList>
    </citation>
    <scope>NUCLEOTIDE SEQUENCE</scope>
    <source>
        <strain evidence="8">NBRC 103408</strain>
    </source>
</reference>
<evidence type="ECO:0000259" key="6">
    <source>
        <dbReference type="Pfam" id="PF01509"/>
    </source>
</evidence>
<dbReference type="CDD" id="cd02573">
    <property type="entry name" value="PseudoU_synth_EcTruB"/>
    <property type="match status" value="1"/>
</dbReference>
<name>A0ABQ5TZ87_9PROT</name>
<keyword evidence="3 5" id="KW-0819">tRNA processing</keyword>
<dbReference type="InterPro" id="IPR020103">
    <property type="entry name" value="PsdUridine_synth_cat_dom_sf"/>
</dbReference>
<evidence type="ECO:0000256" key="1">
    <source>
        <dbReference type="ARBA" id="ARBA00000385"/>
    </source>
</evidence>
<evidence type="ECO:0000256" key="4">
    <source>
        <dbReference type="ARBA" id="ARBA00023235"/>
    </source>
</evidence>
<dbReference type="EMBL" id="BSNF01000001">
    <property type="protein sequence ID" value="GLQ05194.1"/>
    <property type="molecule type" value="Genomic_DNA"/>
</dbReference>
<feature type="domain" description="tRNA pseudouridylate synthase B C-terminal" evidence="7">
    <location>
        <begin position="181"/>
        <end position="224"/>
    </location>
</feature>
<evidence type="ECO:0000259" key="7">
    <source>
        <dbReference type="Pfam" id="PF16198"/>
    </source>
</evidence>
<dbReference type="InterPro" id="IPR002501">
    <property type="entry name" value="PsdUridine_synth_N"/>
</dbReference>
<feature type="active site" description="Nucleophile" evidence="5">
    <location>
        <position position="47"/>
    </location>
</feature>
<evidence type="ECO:0000256" key="5">
    <source>
        <dbReference type="HAMAP-Rule" id="MF_01080"/>
    </source>
</evidence>
<feature type="domain" description="Pseudouridine synthase II N-terminal" evidence="6">
    <location>
        <begin position="32"/>
        <end position="180"/>
    </location>
</feature>
<dbReference type="PANTHER" id="PTHR13767:SF2">
    <property type="entry name" value="PSEUDOURIDYLATE SYNTHASE TRUB1"/>
    <property type="match status" value="1"/>
</dbReference>
<dbReference type="Proteomes" id="UP001161409">
    <property type="component" value="Unassembled WGS sequence"/>
</dbReference>
<dbReference type="Pfam" id="PF16198">
    <property type="entry name" value="TruB_C_2"/>
    <property type="match status" value="1"/>
</dbReference>
<evidence type="ECO:0000313" key="8">
    <source>
        <dbReference type="EMBL" id="GLQ05194.1"/>
    </source>
</evidence>